<gene>
    <name evidence="3" type="ORF">THRCLA_01985</name>
</gene>
<dbReference type="AlphaFoldDB" id="A0A1W0A6M8"/>
<dbReference type="OrthoDB" id="158712at2759"/>
<evidence type="ECO:0000256" key="2">
    <source>
        <dbReference type="SAM" id="MobiDB-lite"/>
    </source>
</evidence>
<sequence length="406" mass="46555">MMERNNGNMNAMYGHPHQHMPTQTMGMHQMHHNPYSMPMQQQHGGMMYSDDVSSYMPNMNMNAAMAPNPYGYNTAAYSNPQPSIERDLDLERNNGSSGKRHAPKGQWKTPPQMLYMKDKVKSMPEPPKEQYHDDNIVTPQQFAEGTQGLTLDTTLLAKMTGKEASQIGAEQIRNIMQHPELLSIYQKLQEEEERRQRRLERNRASAKKGLVETYEMEVSELETILKKVKSHKFGYGNDKLLLEALSGEQKQSVTMTKDIKHQQTSLLLKQHSQNAAAIRQANEESWMLTLAATNDPEFVQLKHSLGLTEAQCARLARIKNNVHNESTRLAIVEKCFAALHVHEWLHFPNSEALVDLFRAPLNAQQLQKFVQWTRVNKQIIQQLQFVQPPSDPKVESGLVFEFPREL</sequence>
<accession>A0A1W0A6M8</accession>
<evidence type="ECO:0000313" key="3">
    <source>
        <dbReference type="EMBL" id="OQS05936.1"/>
    </source>
</evidence>
<proteinExistence type="predicted"/>
<dbReference type="Proteomes" id="UP000243217">
    <property type="component" value="Unassembled WGS sequence"/>
</dbReference>
<evidence type="ECO:0008006" key="5">
    <source>
        <dbReference type="Google" id="ProtNLM"/>
    </source>
</evidence>
<keyword evidence="4" id="KW-1185">Reference proteome</keyword>
<dbReference type="EMBL" id="JNBS01000402">
    <property type="protein sequence ID" value="OQS05936.1"/>
    <property type="molecule type" value="Genomic_DNA"/>
</dbReference>
<comment type="caution">
    <text evidence="3">The sequence shown here is derived from an EMBL/GenBank/DDBJ whole genome shotgun (WGS) entry which is preliminary data.</text>
</comment>
<evidence type="ECO:0000313" key="4">
    <source>
        <dbReference type="Proteomes" id="UP000243217"/>
    </source>
</evidence>
<feature type="region of interest" description="Disordered" evidence="2">
    <location>
        <begin position="76"/>
        <end position="109"/>
    </location>
</feature>
<reference evidence="3 4" key="1">
    <citation type="journal article" date="2014" name="Genome Biol. Evol.">
        <title>The secreted proteins of Achlya hypogyna and Thraustotheca clavata identify the ancestral oomycete secretome and reveal gene acquisitions by horizontal gene transfer.</title>
        <authorList>
            <person name="Misner I."/>
            <person name="Blouin N."/>
            <person name="Leonard G."/>
            <person name="Richards T.A."/>
            <person name="Lane C.E."/>
        </authorList>
    </citation>
    <scope>NUCLEOTIDE SEQUENCE [LARGE SCALE GENOMIC DNA]</scope>
    <source>
        <strain evidence="3 4">ATCC 34112</strain>
    </source>
</reference>
<protein>
    <recommendedName>
        <fullName evidence="5">BZIP domain-containing protein</fullName>
    </recommendedName>
</protein>
<evidence type="ECO:0000256" key="1">
    <source>
        <dbReference type="SAM" id="Coils"/>
    </source>
</evidence>
<feature type="coiled-coil region" evidence="1">
    <location>
        <begin position="182"/>
        <end position="231"/>
    </location>
</feature>
<name>A0A1W0A6M8_9STRA</name>
<organism evidence="3 4">
    <name type="scientific">Thraustotheca clavata</name>
    <dbReference type="NCBI Taxonomy" id="74557"/>
    <lineage>
        <taxon>Eukaryota</taxon>
        <taxon>Sar</taxon>
        <taxon>Stramenopiles</taxon>
        <taxon>Oomycota</taxon>
        <taxon>Saprolegniomycetes</taxon>
        <taxon>Saprolegniales</taxon>
        <taxon>Achlyaceae</taxon>
        <taxon>Thraustotheca</taxon>
    </lineage>
</organism>
<keyword evidence="1" id="KW-0175">Coiled coil</keyword>